<dbReference type="Proteomes" id="UP000011074">
    <property type="component" value="Chromosome"/>
</dbReference>
<reference evidence="2" key="2">
    <citation type="submission" date="2020-01" db="EMBL/GenBank/DDBJ databases">
        <authorList>
            <person name="Algora L."/>
            <person name="Schniete J.K."/>
            <person name="MacFadyen A."/>
            <person name="Hoskisson P.A."/>
            <person name="Hunter I.S."/>
            <person name="Herron P.R."/>
        </authorList>
    </citation>
    <scope>NUCLEOTIDE SEQUENCE</scope>
    <source>
        <strain evidence="2">ATCC 10970</strain>
    </source>
</reference>
<dbReference type="InterPro" id="IPR008538">
    <property type="entry name" value="Uma2"/>
</dbReference>
<dbReference type="SUPFAM" id="SSF52980">
    <property type="entry name" value="Restriction endonuclease-like"/>
    <property type="match status" value="1"/>
</dbReference>
<dbReference type="Pfam" id="PF05685">
    <property type="entry name" value="Uma2"/>
    <property type="match status" value="1"/>
</dbReference>
<dbReference type="InterPro" id="IPR012296">
    <property type="entry name" value="Nuclease_put_TT1808"/>
</dbReference>
<organism evidence="2 3">
    <name type="scientific">Streptomyces rimosus subsp. rimosus (strain ATCC 10970 / DSM 40260 / JCM 4667 / NRRL 2234)</name>
    <dbReference type="NCBI Taxonomy" id="1265868"/>
    <lineage>
        <taxon>Bacteria</taxon>
        <taxon>Bacillati</taxon>
        <taxon>Actinomycetota</taxon>
        <taxon>Actinomycetes</taxon>
        <taxon>Kitasatosporales</taxon>
        <taxon>Streptomycetaceae</taxon>
        <taxon>Streptomyces</taxon>
    </lineage>
</organism>
<reference evidence="2" key="3">
    <citation type="journal article" date="2021" name="bioRxiv">
        <title>Bilateral symmetry of linear streptomycete chromosomes.</title>
        <authorList>
            <person name="Algora-Gallardo L."/>
            <person name="Schniete J.K."/>
            <person name="Mark D.R."/>
            <person name="Hunter I.S."/>
            <person name="Herron P.R."/>
        </authorList>
    </citation>
    <scope>NUCLEOTIDE SEQUENCE</scope>
    <source>
        <strain evidence="2">ATCC 10970</strain>
    </source>
</reference>
<accession>A0A8A1UMH8</accession>
<dbReference type="EMBL" id="CP048261">
    <property type="protein sequence ID" value="QST81059.1"/>
    <property type="molecule type" value="Genomic_DNA"/>
</dbReference>
<dbReference type="PANTHER" id="PTHR35400">
    <property type="entry name" value="SLR1083 PROTEIN"/>
    <property type="match status" value="1"/>
</dbReference>
<dbReference type="PANTHER" id="PTHR35400:SF3">
    <property type="entry name" value="SLL1072 PROTEIN"/>
    <property type="match status" value="1"/>
</dbReference>
<gene>
    <name evidence="2" type="ORF">SRIM_013565</name>
</gene>
<feature type="domain" description="Putative restriction endonuclease" evidence="1">
    <location>
        <begin position="180"/>
        <end position="256"/>
    </location>
</feature>
<dbReference type="AlphaFoldDB" id="A0A8A1UMH8"/>
<sequence length="277" mass="30792">MVDSRQITDAIEVFRRLRLEVPEGCKAELLRGDILVSAECDWVDDDVVKSVTDQVPYWHRHRQQRHCVSFPRSGSETQPDLVILARDAATDASRGQASLSAAPVSAPSAARPLTTHPLVAFFEELEVPETFEAELLRGEIVMTAGTDVVHNRIIQSVRDQVPGDRRGRPKTQVAGKPVPTELITMLVEVVSNNSLDRDHRVKRNIYAAGEVPTYLIIDPAAAECRLLTDPTGTREDADYTVQRTTKFGDPIPLDLLGVKLDTTEFQTFTNVRPHSHP</sequence>
<dbReference type="Gene3D" id="3.90.1570.10">
    <property type="entry name" value="tt1808, chain A"/>
    <property type="match status" value="1"/>
</dbReference>
<dbReference type="InterPro" id="IPR011335">
    <property type="entry name" value="Restrct_endonuc-II-like"/>
</dbReference>
<reference evidence="2" key="1">
    <citation type="submission" date="2012-12" db="EMBL/GenBank/DDBJ databases">
        <authorList>
            <person name="Pethick F.E."/>
            <person name="MacFadyen A.C."/>
            <person name="Tang Z."/>
            <person name="Sangal V."/>
            <person name="Tze-Tze L."/>
            <person name="Chu J."/>
            <person name="Guo M."/>
            <person name="Kirby R."/>
            <person name="Hoskisson P.A."/>
            <person name="Herron P.R."/>
            <person name="Hunter I.S."/>
        </authorList>
    </citation>
    <scope>NUCLEOTIDE SEQUENCE</scope>
    <source>
        <strain evidence="2">ATCC 10970</strain>
    </source>
</reference>
<name>A0A8A1UMH8_STRR1</name>
<protein>
    <recommendedName>
        <fullName evidence="1">Putative restriction endonuclease domain-containing protein</fullName>
    </recommendedName>
</protein>
<evidence type="ECO:0000313" key="2">
    <source>
        <dbReference type="EMBL" id="QST81059.1"/>
    </source>
</evidence>
<evidence type="ECO:0000313" key="3">
    <source>
        <dbReference type="Proteomes" id="UP000011074"/>
    </source>
</evidence>
<proteinExistence type="predicted"/>
<evidence type="ECO:0000259" key="1">
    <source>
        <dbReference type="Pfam" id="PF05685"/>
    </source>
</evidence>